<dbReference type="SMART" id="SM00465">
    <property type="entry name" value="GIYc"/>
    <property type="match status" value="1"/>
</dbReference>
<protein>
    <submittedName>
        <fullName evidence="2">GIY-YIG nuclease family protein</fullName>
    </submittedName>
</protein>
<sequence length="232" mass="26952">MRFINNCSSGVYSITNIKNNKVYIGSSKAIGVRLGNHFELLIKNRHHCKRLQEDFNQHGIGSFRINVMETGCFNSPDSLHRVEQEWINKFRDEGFILYNSNNAHGKIAEKTDESKFVQYINTKWLVPPDTPKEEFDKYKIWREEDKSEIVQMCIKCKMLAVPDRLVTFSRVIKLLEGCLGYVIDSGRIVRCNQRYTYKLVVSYEEENNTYSGVIAGENDFINAEIPQQYANT</sequence>
<name>A0A7X9DJT5_UNCKA</name>
<evidence type="ECO:0000259" key="1">
    <source>
        <dbReference type="PROSITE" id="PS50164"/>
    </source>
</evidence>
<dbReference type="InterPro" id="IPR006350">
    <property type="entry name" value="Intron_endoG1"/>
</dbReference>
<feature type="domain" description="GIY-YIG" evidence="1">
    <location>
        <begin position="7"/>
        <end position="97"/>
    </location>
</feature>
<evidence type="ECO:0000313" key="2">
    <source>
        <dbReference type="EMBL" id="NMB69752.1"/>
    </source>
</evidence>
<dbReference type="Proteomes" id="UP000526033">
    <property type="component" value="Unassembled WGS sequence"/>
</dbReference>
<reference evidence="2 3" key="1">
    <citation type="journal article" date="2020" name="Biotechnol. Biofuels">
        <title>New insights from the biogas microbiome by comprehensive genome-resolved metagenomics of nearly 1600 species originating from multiple anaerobic digesters.</title>
        <authorList>
            <person name="Campanaro S."/>
            <person name="Treu L."/>
            <person name="Rodriguez-R L.M."/>
            <person name="Kovalovszki A."/>
            <person name="Ziels R.M."/>
            <person name="Maus I."/>
            <person name="Zhu X."/>
            <person name="Kougias P.G."/>
            <person name="Basile A."/>
            <person name="Luo G."/>
            <person name="Schluter A."/>
            <person name="Konstantinidis K.T."/>
            <person name="Angelidaki I."/>
        </authorList>
    </citation>
    <scope>NUCLEOTIDE SEQUENCE [LARGE SCALE GENOMIC DNA]</scope>
    <source>
        <strain evidence="2">AS27yjCOA_165</strain>
    </source>
</reference>
<dbReference type="GO" id="GO:0004519">
    <property type="term" value="F:endonuclease activity"/>
    <property type="evidence" value="ECO:0007669"/>
    <property type="project" value="InterPro"/>
</dbReference>
<dbReference type="AlphaFoldDB" id="A0A7X9DJT5"/>
<accession>A0A7X9DJT5</accession>
<dbReference type="InterPro" id="IPR035901">
    <property type="entry name" value="GIY-YIG_endonuc_sf"/>
</dbReference>
<dbReference type="InterPro" id="IPR000305">
    <property type="entry name" value="GIY-YIG_endonuc"/>
</dbReference>
<organism evidence="2 3">
    <name type="scientific">candidate division WWE3 bacterium</name>
    <dbReference type="NCBI Taxonomy" id="2053526"/>
    <lineage>
        <taxon>Bacteria</taxon>
        <taxon>Katanobacteria</taxon>
    </lineage>
</organism>
<dbReference type="PROSITE" id="PS50164">
    <property type="entry name" value="GIY_YIG"/>
    <property type="match status" value="1"/>
</dbReference>
<dbReference type="SUPFAM" id="SSF82771">
    <property type="entry name" value="GIY-YIG endonuclease"/>
    <property type="match status" value="1"/>
</dbReference>
<dbReference type="CDD" id="cd10437">
    <property type="entry name" value="GIY-YIG_HE_I-TevI_like"/>
    <property type="match status" value="1"/>
</dbReference>
<dbReference type="Gene3D" id="3.40.1440.10">
    <property type="entry name" value="GIY-YIG endonuclease"/>
    <property type="match status" value="1"/>
</dbReference>
<gene>
    <name evidence="2" type="ORF">GYA27_00920</name>
</gene>
<dbReference type="Pfam" id="PF01541">
    <property type="entry name" value="GIY-YIG"/>
    <property type="match status" value="1"/>
</dbReference>
<proteinExistence type="predicted"/>
<evidence type="ECO:0000313" key="3">
    <source>
        <dbReference type="Proteomes" id="UP000526033"/>
    </source>
</evidence>
<comment type="caution">
    <text evidence="2">The sequence shown here is derived from an EMBL/GenBank/DDBJ whole genome shotgun (WGS) entry which is preliminary data.</text>
</comment>
<dbReference type="NCBIfam" id="TIGR01453">
    <property type="entry name" value="grpIintron_endo"/>
    <property type="match status" value="1"/>
</dbReference>
<dbReference type="EMBL" id="JAAZNL010000008">
    <property type="protein sequence ID" value="NMB69752.1"/>
    <property type="molecule type" value="Genomic_DNA"/>
</dbReference>